<name>A0A9P7EZX6_9AGAM</name>
<dbReference type="GeneID" id="64696359"/>
<protein>
    <submittedName>
        <fullName evidence="1">Uncharacterized protein</fullName>
    </submittedName>
</protein>
<gene>
    <name evidence="1" type="ORF">F5147DRAFT_656310</name>
</gene>
<keyword evidence="2" id="KW-1185">Reference proteome</keyword>
<reference evidence="1" key="1">
    <citation type="journal article" date="2020" name="New Phytol.">
        <title>Comparative genomics reveals dynamic genome evolution in host specialist ectomycorrhizal fungi.</title>
        <authorList>
            <person name="Lofgren L.A."/>
            <person name="Nguyen N.H."/>
            <person name="Vilgalys R."/>
            <person name="Ruytinx J."/>
            <person name="Liao H.L."/>
            <person name="Branco S."/>
            <person name="Kuo A."/>
            <person name="LaButti K."/>
            <person name="Lipzen A."/>
            <person name="Andreopoulos W."/>
            <person name="Pangilinan J."/>
            <person name="Riley R."/>
            <person name="Hundley H."/>
            <person name="Na H."/>
            <person name="Barry K."/>
            <person name="Grigoriev I.V."/>
            <person name="Stajich J.E."/>
            <person name="Kennedy P.G."/>
        </authorList>
    </citation>
    <scope>NUCLEOTIDE SEQUENCE</scope>
    <source>
        <strain evidence="1">FC423</strain>
    </source>
</reference>
<dbReference type="RefSeq" id="XP_041288532.1">
    <property type="nucleotide sequence ID" value="XM_041434100.1"/>
</dbReference>
<comment type="caution">
    <text evidence="1">The sequence shown here is derived from an EMBL/GenBank/DDBJ whole genome shotgun (WGS) entry which is preliminary data.</text>
</comment>
<dbReference type="EMBL" id="JABBWM010000065">
    <property type="protein sequence ID" value="KAG2097498.1"/>
    <property type="molecule type" value="Genomic_DNA"/>
</dbReference>
<dbReference type="Proteomes" id="UP000823399">
    <property type="component" value="Unassembled WGS sequence"/>
</dbReference>
<evidence type="ECO:0000313" key="1">
    <source>
        <dbReference type="EMBL" id="KAG2097498.1"/>
    </source>
</evidence>
<dbReference type="Pfam" id="PF18759">
    <property type="entry name" value="Plavaka"/>
    <property type="match status" value="1"/>
</dbReference>
<dbReference type="InterPro" id="IPR041078">
    <property type="entry name" value="Plavaka"/>
</dbReference>
<sequence length="276" mass="31518">MEDHPGPEDGDTGVKADDGEEVVVYVGVAKTWGRGTMFMKQFKSDTYTEERVSNPYFPFTGKPDWEMAAFLLQSDSAWQTLMSSSSLNFFDFIPHKVYVEAEHAIRVDYGFMTGDHAWEPQEDLPDGMTLLGVVLSSDKTKVSNLAGNCYAHPLLITLANINPDDWLGPLWKSGRHIILCILHLQESLWTSVQFLHHLYPSSLYYPSHVHLHSLMLDVKRGNWQLQDVKLRETKTKNLVLKSCGTVWSAVFDWLRNWTFKPYPGIHQAIDHSMTKT</sequence>
<evidence type="ECO:0000313" key="2">
    <source>
        <dbReference type="Proteomes" id="UP000823399"/>
    </source>
</evidence>
<accession>A0A9P7EZX6</accession>
<organism evidence="1 2">
    <name type="scientific">Suillus discolor</name>
    <dbReference type="NCBI Taxonomy" id="1912936"/>
    <lineage>
        <taxon>Eukaryota</taxon>
        <taxon>Fungi</taxon>
        <taxon>Dikarya</taxon>
        <taxon>Basidiomycota</taxon>
        <taxon>Agaricomycotina</taxon>
        <taxon>Agaricomycetes</taxon>
        <taxon>Agaricomycetidae</taxon>
        <taxon>Boletales</taxon>
        <taxon>Suillineae</taxon>
        <taxon>Suillaceae</taxon>
        <taxon>Suillus</taxon>
    </lineage>
</organism>
<dbReference type="OrthoDB" id="2677878at2759"/>
<proteinExistence type="predicted"/>
<dbReference type="AlphaFoldDB" id="A0A9P7EZX6"/>